<dbReference type="InterPro" id="IPR000421">
    <property type="entry name" value="FA58C"/>
</dbReference>
<feature type="signal peptide" evidence="2">
    <location>
        <begin position="1"/>
        <end position="23"/>
    </location>
</feature>
<dbReference type="InterPro" id="IPR008979">
    <property type="entry name" value="Galactose-bd-like_sf"/>
</dbReference>
<evidence type="ECO:0000259" key="3">
    <source>
        <dbReference type="PROSITE" id="PS50022"/>
    </source>
</evidence>
<feature type="domain" description="F5/8 type C" evidence="3">
    <location>
        <begin position="598"/>
        <end position="692"/>
    </location>
</feature>
<feature type="region of interest" description="Disordered" evidence="1">
    <location>
        <begin position="889"/>
        <end position="924"/>
    </location>
</feature>
<feature type="chain" id="PRO_5045473413" description="F5/8 type C domain-containing protein" evidence="2">
    <location>
        <begin position="24"/>
        <end position="995"/>
    </location>
</feature>
<keyword evidence="2" id="KW-0732">Signal</keyword>
<dbReference type="Pfam" id="PF00754">
    <property type="entry name" value="F5_F8_type_C"/>
    <property type="match status" value="1"/>
</dbReference>
<evidence type="ECO:0000313" key="5">
    <source>
        <dbReference type="Proteomes" id="UP000603200"/>
    </source>
</evidence>
<name>A0ABQ3ZLK3_9ACTN</name>
<dbReference type="PROSITE" id="PS51318">
    <property type="entry name" value="TAT"/>
    <property type="match status" value="1"/>
</dbReference>
<dbReference type="EMBL" id="BOMN01000029">
    <property type="protein sequence ID" value="GIE19465.1"/>
    <property type="molecule type" value="Genomic_DNA"/>
</dbReference>
<dbReference type="Gene3D" id="2.60.120.260">
    <property type="entry name" value="Galactose-binding domain-like"/>
    <property type="match status" value="2"/>
</dbReference>
<reference evidence="4 5" key="1">
    <citation type="submission" date="2021-01" db="EMBL/GenBank/DDBJ databases">
        <title>Whole genome shotgun sequence of Actinoplanes humidus NBRC 14915.</title>
        <authorList>
            <person name="Komaki H."/>
            <person name="Tamura T."/>
        </authorList>
    </citation>
    <scope>NUCLEOTIDE SEQUENCE [LARGE SCALE GENOMIC DNA]</scope>
    <source>
        <strain evidence="4 5">NBRC 14915</strain>
    </source>
</reference>
<evidence type="ECO:0000256" key="2">
    <source>
        <dbReference type="SAM" id="SignalP"/>
    </source>
</evidence>
<gene>
    <name evidence="4" type="ORF">Ahu01nite_025670</name>
</gene>
<accession>A0ABQ3ZLK3</accession>
<protein>
    <recommendedName>
        <fullName evidence="3">F5/8 type C domain-containing protein</fullName>
    </recommendedName>
</protein>
<dbReference type="Proteomes" id="UP000603200">
    <property type="component" value="Unassembled WGS sequence"/>
</dbReference>
<proteinExistence type="predicted"/>
<dbReference type="PROSITE" id="PS50022">
    <property type="entry name" value="FA58C_3"/>
    <property type="match status" value="1"/>
</dbReference>
<evidence type="ECO:0000313" key="4">
    <source>
        <dbReference type="EMBL" id="GIE19465.1"/>
    </source>
</evidence>
<evidence type="ECO:0000256" key="1">
    <source>
        <dbReference type="SAM" id="MobiDB-lite"/>
    </source>
</evidence>
<organism evidence="4 5">
    <name type="scientific">Winogradskya humida</name>
    <dbReference type="NCBI Taxonomy" id="113566"/>
    <lineage>
        <taxon>Bacteria</taxon>
        <taxon>Bacillati</taxon>
        <taxon>Actinomycetota</taxon>
        <taxon>Actinomycetes</taxon>
        <taxon>Micromonosporales</taxon>
        <taxon>Micromonosporaceae</taxon>
        <taxon>Winogradskya</taxon>
    </lineage>
</organism>
<dbReference type="SUPFAM" id="SSF49785">
    <property type="entry name" value="Galactose-binding domain-like"/>
    <property type="match status" value="2"/>
</dbReference>
<keyword evidence="5" id="KW-1185">Reference proteome</keyword>
<dbReference type="InterPro" id="IPR006311">
    <property type="entry name" value="TAT_signal"/>
</dbReference>
<comment type="caution">
    <text evidence="4">The sequence shown here is derived from an EMBL/GenBank/DDBJ whole genome shotgun (WGS) entry which is preliminary data.</text>
</comment>
<sequence length="995" mass="107892">MLPMSRRSVLTLAGLTGMTSAVAALPAGSAAAAPAAPAAKDPVADIYRQLLHVHTQWVEQQWDTSIGAYRAADFRFTVVLGNAVLLGLDDYDARSTGIDADTLRARTVATIQRYSATNRIVGGTEWGKQLFWDSTFELYFVLAARLLWKDLDPATRANVQAIAEGQAAYAYALGTRDDPLSDGRSPNGITGAWKGDTKLADMGVYAQALAPGLAWAGDNASAPDWRDRFLLWRANASGLPVADRANPAVVDGERIDQLLTARNLHDSFIVEHNGSADPYAQAELWRTAGRAAIHFLVAKQPLPQVLIHQPNGDQLWRTLRLLASDAGEPVLPMAADRYHLYGRDVLPLAYLAQVQGDRDAARAEAELAERLLHYVRYEPKYRLTKLSDQEKYEPEARAELAVAYLFHRLRAAPVQPVSVQQFFANARGTRDFGEDIGLLAHQNQAAFAGAVTKPGFVRFLWQPGHDNWLVDSRDPVFLPADVIATQRWTKAYQKNRDGTHATATVLAVDDGYAGFTTLPTGTVVYASTGLSGEGSLSLFNLSVPGVPGLDGYRTFTYAGGKAELTDQIDGSDITFTPRVARYVRMLGREPATEYGYSIWTLRVLDVRGADLAQGAMPIASSEDVWYPARNATDGNPETRWAVNREERTREDSWLAVDLGSPVKVAGVRITWESAYGKKFVIQTSTDAVTWTDAAVLPETRTVSRWVNIDGRAGLVTHGGKGKITVSATGVSAPAPIIEGYSGGGRDLARSAARPMPAAKGLSVSDADGFLSIFNLTPHPAVDVTVRLPSRQWLYVGTQMVTKDGLEWPVSLDAASARVEPPRFRTEGNPPAGTTFQVADSHRVTVTAPPKTRAVVTLRCGKWSSTVRVPAGKSRTVTVPDVPITPVADLSRGRTTFPTSPLPAGMTSPENAVDGDPRTSWRPGESGRMVVDLGAVHAISDVRVAWSERGEQRPHRIDSSPDGLEYGPLAAQARYVALVVEGWQVGDAEVIHFVVR</sequence>